<protein>
    <recommendedName>
        <fullName evidence="6">NfeD-like C-terminal domain-containing protein</fullName>
    </recommendedName>
</protein>
<evidence type="ECO:0000256" key="5">
    <source>
        <dbReference type="SAM" id="Phobius"/>
    </source>
</evidence>
<feature type="transmembrane region" description="Helical" evidence="5">
    <location>
        <begin position="12"/>
        <end position="37"/>
    </location>
</feature>
<keyword evidence="4 5" id="KW-0472">Membrane</keyword>
<keyword evidence="2 5" id="KW-0812">Transmembrane</keyword>
<evidence type="ECO:0000256" key="3">
    <source>
        <dbReference type="ARBA" id="ARBA00022989"/>
    </source>
</evidence>
<proteinExistence type="predicted"/>
<dbReference type="InterPro" id="IPR052165">
    <property type="entry name" value="Membrane_assoc_protease"/>
</dbReference>
<dbReference type="InterPro" id="IPR012340">
    <property type="entry name" value="NA-bd_OB-fold"/>
</dbReference>
<keyword evidence="3 5" id="KW-1133">Transmembrane helix</keyword>
<reference evidence="7 8" key="1">
    <citation type="submission" date="2019-10" db="EMBL/GenBank/DDBJ databases">
        <title>Genome sequence of Luteimicrobium xylanilyticum HY-24.</title>
        <authorList>
            <person name="Kim D.Y."/>
            <person name="Park H.-Y."/>
        </authorList>
    </citation>
    <scope>NUCLEOTIDE SEQUENCE [LARGE SCALE GENOMIC DNA]</scope>
    <source>
        <strain evidence="7 8">HY-24</strain>
    </source>
</reference>
<evidence type="ECO:0000256" key="4">
    <source>
        <dbReference type="ARBA" id="ARBA00023136"/>
    </source>
</evidence>
<dbReference type="Gene3D" id="2.40.50.140">
    <property type="entry name" value="Nucleic acid-binding proteins"/>
    <property type="match status" value="1"/>
</dbReference>
<dbReference type="GO" id="GO:0005886">
    <property type="term" value="C:plasma membrane"/>
    <property type="evidence" value="ECO:0007669"/>
    <property type="project" value="TreeGrafter"/>
</dbReference>
<dbReference type="PANTHER" id="PTHR33507">
    <property type="entry name" value="INNER MEMBRANE PROTEIN YBBJ"/>
    <property type="match status" value="1"/>
</dbReference>
<gene>
    <name evidence="7" type="ORF">KDY119_01617</name>
</gene>
<name>A0A5P9Q9I2_9MICO</name>
<feature type="domain" description="NfeD-like C-terminal" evidence="6">
    <location>
        <begin position="82"/>
        <end position="141"/>
    </location>
</feature>
<dbReference type="PANTHER" id="PTHR33507:SF3">
    <property type="entry name" value="INNER MEMBRANE PROTEIN YBBJ"/>
    <property type="match status" value="1"/>
</dbReference>
<dbReference type="AlphaFoldDB" id="A0A5P9Q9I2"/>
<dbReference type="SUPFAM" id="SSF141322">
    <property type="entry name" value="NfeD domain-like"/>
    <property type="match status" value="1"/>
</dbReference>
<dbReference type="OrthoDB" id="3174252at2"/>
<evidence type="ECO:0000259" key="6">
    <source>
        <dbReference type="Pfam" id="PF01957"/>
    </source>
</evidence>
<organism evidence="7 8">
    <name type="scientific">Luteimicrobium xylanilyticum</name>
    <dbReference type="NCBI Taxonomy" id="1133546"/>
    <lineage>
        <taxon>Bacteria</taxon>
        <taxon>Bacillati</taxon>
        <taxon>Actinomycetota</taxon>
        <taxon>Actinomycetes</taxon>
        <taxon>Micrococcales</taxon>
        <taxon>Luteimicrobium</taxon>
    </lineage>
</organism>
<dbReference type="RefSeq" id="WP_036950452.1">
    <property type="nucleotide sequence ID" value="NZ_BAABIH010000027.1"/>
</dbReference>
<comment type="subcellular location">
    <subcellularLocation>
        <location evidence="1">Membrane</location>
        <topology evidence="1">Multi-pass membrane protein</topology>
    </subcellularLocation>
</comment>
<sequence length="160" mass="16823">MEWLWWIGAALLFAVVEVVTLSFVLIMFAGGALVAAIACAFGWPFWAQVVVFGAVSTFLLLTFRRYLVHRFRTSTPVARTNADALVGREAVAIAEVSESDGRVKLGGEVWTARVPRGAGAVAQGEHVRVVRIDGATAVVEPLALGTGTTDVPGPAVTGGS</sequence>
<keyword evidence="8" id="KW-1185">Reference proteome</keyword>
<dbReference type="KEGG" id="lxl:KDY119_01617"/>
<evidence type="ECO:0000256" key="1">
    <source>
        <dbReference type="ARBA" id="ARBA00004141"/>
    </source>
</evidence>
<dbReference type="EMBL" id="CP045529">
    <property type="protein sequence ID" value="QFU98108.1"/>
    <property type="molecule type" value="Genomic_DNA"/>
</dbReference>
<evidence type="ECO:0000313" key="7">
    <source>
        <dbReference type="EMBL" id="QFU98108.1"/>
    </source>
</evidence>
<feature type="transmembrane region" description="Helical" evidence="5">
    <location>
        <begin position="43"/>
        <end position="63"/>
    </location>
</feature>
<dbReference type="Pfam" id="PF01957">
    <property type="entry name" value="NfeD"/>
    <property type="match status" value="1"/>
</dbReference>
<accession>A0A5P9Q9I2</accession>
<evidence type="ECO:0000313" key="8">
    <source>
        <dbReference type="Proteomes" id="UP000326702"/>
    </source>
</evidence>
<dbReference type="InterPro" id="IPR002810">
    <property type="entry name" value="NfeD-like_C"/>
</dbReference>
<dbReference type="Proteomes" id="UP000326702">
    <property type="component" value="Chromosome"/>
</dbReference>
<evidence type="ECO:0000256" key="2">
    <source>
        <dbReference type="ARBA" id="ARBA00022692"/>
    </source>
</evidence>